<dbReference type="InterPro" id="IPR027417">
    <property type="entry name" value="P-loop_NTPase"/>
</dbReference>
<dbReference type="PANTHER" id="PTHR47396:SF1">
    <property type="entry name" value="ATP-DEPENDENT HELICASE IRC3-RELATED"/>
    <property type="match status" value="1"/>
</dbReference>
<comment type="caution">
    <text evidence="3">The sequence shown here is derived from an EMBL/GenBank/DDBJ whole genome shotgun (WGS) entry which is preliminary data.</text>
</comment>
<keyword evidence="3" id="KW-0540">Nuclease</keyword>
<dbReference type="GO" id="GO:0005829">
    <property type="term" value="C:cytosol"/>
    <property type="evidence" value="ECO:0007669"/>
    <property type="project" value="TreeGrafter"/>
</dbReference>
<name>A0A368N584_9GAMM</name>
<dbReference type="PROSITE" id="PS51194">
    <property type="entry name" value="HELICASE_CTER"/>
    <property type="match status" value="1"/>
</dbReference>
<evidence type="ECO:0000259" key="1">
    <source>
        <dbReference type="PROSITE" id="PS51192"/>
    </source>
</evidence>
<dbReference type="EMBL" id="QPID01000009">
    <property type="protein sequence ID" value="RCU45678.1"/>
    <property type="molecule type" value="Genomic_DNA"/>
</dbReference>
<dbReference type="InterPro" id="IPR014001">
    <property type="entry name" value="Helicase_ATP-bd"/>
</dbReference>
<dbReference type="PROSITE" id="PS51192">
    <property type="entry name" value="HELICASE_ATP_BIND_1"/>
    <property type="match status" value="1"/>
</dbReference>
<evidence type="ECO:0000259" key="2">
    <source>
        <dbReference type="PROSITE" id="PS51194"/>
    </source>
</evidence>
<gene>
    <name evidence="3" type="ORF">DU002_14555</name>
</gene>
<protein>
    <submittedName>
        <fullName evidence="3">Restriction endonuclease subunit R</fullName>
    </submittedName>
</protein>
<dbReference type="GO" id="GO:0003677">
    <property type="term" value="F:DNA binding"/>
    <property type="evidence" value="ECO:0007669"/>
    <property type="project" value="InterPro"/>
</dbReference>
<dbReference type="PANTHER" id="PTHR47396">
    <property type="entry name" value="TYPE I RESTRICTION ENZYME ECOKI R PROTEIN"/>
    <property type="match status" value="1"/>
</dbReference>
<dbReference type="SUPFAM" id="SSF52540">
    <property type="entry name" value="P-loop containing nucleoside triphosphate hydrolases"/>
    <property type="match status" value="1"/>
</dbReference>
<evidence type="ECO:0000313" key="3">
    <source>
        <dbReference type="EMBL" id="RCU45678.1"/>
    </source>
</evidence>
<keyword evidence="4" id="KW-1185">Reference proteome</keyword>
<dbReference type="SMART" id="SM00487">
    <property type="entry name" value="DEXDc"/>
    <property type="match status" value="1"/>
</dbReference>
<evidence type="ECO:0000313" key="4">
    <source>
        <dbReference type="Proteomes" id="UP000252558"/>
    </source>
</evidence>
<dbReference type="InterPro" id="IPR001650">
    <property type="entry name" value="Helicase_C-like"/>
</dbReference>
<dbReference type="Gene3D" id="3.40.50.300">
    <property type="entry name" value="P-loop containing nucleotide triphosphate hydrolases"/>
    <property type="match status" value="2"/>
</dbReference>
<dbReference type="GO" id="GO:0016787">
    <property type="term" value="F:hydrolase activity"/>
    <property type="evidence" value="ECO:0007669"/>
    <property type="project" value="InterPro"/>
</dbReference>
<organism evidence="3 4">
    <name type="scientific">Corallincola holothuriorum</name>
    <dbReference type="NCBI Taxonomy" id="2282215"/>
    <lineage>
        <taxon>Bacteria</taxon>
        <taxon>Pseudomonadati</taxon>
        <taxon>Pseudomonadota</taxon>
        <taxon>Gammaproteobacteria</taxon>
        <taxon>Alteromonadales</taxon>
        <taxon>Psychromonadaceae</taxon>
        <taxon>Corallincola</taxon>
    </lineage>
</organism>
<reference evidence="3 4" key="1">
    <citation type="submission" date="2018-07" db="EMBL/GenBank/DDBJ databases">
        <title>Corallincola holothuriorum sp. nov., a new facultative anaerobe isolated from sea cucumber Apostichopus japonicus.</title>
        <authorList>
            <person name="Xia H."/>
        </authorList>
    </citation>
    <scope>NUCLEOTIDE SEQUENCE [LARGE SCALE GENOMIC DNA]</scope>
    <source>
        <strain evidence="3 4">C4</strain>
    </source>
</reference>
<dbReference type="GO" id="GO:0004519">
    <property type="term" value="F:endonuclease activity"/>
    <property type="evidence" value="ECO:0007669"/>
    <property type="project" value="UniProtKB-KW"/>
</dbReference>
<dbReference type="Pfam" id="PF00271">
    <property type="entry name" value="Helicase_C"/>
    <property type="match status" value="1"/>
</dbReference>
<feature type="domain" description="Helicase ATP-binding" evidence="1">
    <location>
        <begin position="33"/>
        <end position="191"/>
    </location>
</feature>
<accession>A0A368N584</accession>
<dbReference type="GO" id="GO:0005524">
    <property type="term" value="F:ATP binding"/>
    <property type="evidence" value="ECO:0007669"/>
    <property type="project" value="InterPro"/>
</dbReference>
<feature type="domain" description="Helicase C-terminal" evidence="2">
    <location>
        <begin position="218"/>
        <end position="369"/>
    </location>
</feature>
<dbReference type="InterPro" id="IPR050742">
    <property type="entry name" value="Helicase_Restrict-Modif_Enz"/>
</dbReference>
<sequence length="1015" mass="114673">MKKNGLSIDDALWESLRGCQKDGIATAFRYVRRELNEEKNACLISLPTGAGKSGVISVVSQKAQQEKVLILCHRKAIRDQLFSEVSGKFFRDRVDNLTMRFKPVFDDIENISSKGIYVSTFQKLQSIGPEKFTEIKNEIDLVIIDEGHAEPSPVWSGLVREIESHKIVITATPYRNDLFQFDISSKDSFIYSFDKALEDEVLKEPIFESIQSQDINGCIRRFLNDYPDTKCIVKCDKFSDVEAYYYLLNQDFNILAIHEQYSGDERENVRSTVPNKLCDSNYEVLIHQRKLDEGVDIPQAKLMVLTYPVRSGRELVQTIGRVVRVFGDVEPKVIEIGHNSNEKMWRNYRRFDSSLSNPKEVQKFLHSLDAGKLIETYMEAFPNASYFGNSFLSKFNLNNFEPEHSLVIPRASVCFLRSKEDFSIELLSDIIYWRCNKAGELAKRFPTPSGMHIVVSIAFNRSKFLKDQLFFEPSFEVTLFKLLSDGVVAVFDSRGRRFNNDKELKLGSVIPQEKLIKVWSLGEKATTKEASSKAISTTRKRPESMAFKGRDLDQISNQQTNSSYRLSTAKLDIYNELNNKSGSYYIGVDSGRISDQKESSFSLNELVDWLEAMDEVISGSSSINSSIIDSFAKPVPVNIELNIESVIFDFSDFASPIDVTIGDNVYQLDNDFIFKKYGNGFLLFPDIVDSHVLIELSDEEPYLVLRSEHQLCYVSAEGEQSNFIDLMTDNLHKVLLEGGVGYSQGNFYQATLPVANGFDLSNSNMANVVVGLPELSKQGLNEKGIDNGVYQVVNQEFSSDSVFYLLDKLKANSLADPTRTQLGPFDSYIPNADIVLNTDMGTEPADFILSSQNKLVYVHIKCGSTTAPRSSAGALAEVGSQAIKNIEMLISNHELLRPGNWGRLSAPWPNVGAEQEMYERIRMCDGQRFEADNQQAREAKLEHVWGIIAKRRQSNLVKKEIWVVAANSFSLRHFKGQLNMGENANSESLQAYQLLSSWISTTNANDIDLKVFVSE</sequence>
<dbReference type="AlphaFoldDB" id="A0A368N584"/>
<keyword evidence="3" id="KW-0378">Hydrolase</keyword>
<dbReference type="RefSeq" id="WP_114339128.1">
    <property type="nucleotide sequence ID" value="NZ_QPID01000009.1"/>
</dbReference>
<dbReference type="Proteomes" id="UP000252558">
    <property type="component" value="Unassembled WGS sequence"/>
</dbReference>
<dbReference type="Pfam" id="PF04851">
    <property type="entry name" value="ResIII"/>
    <property type="match status" value="1"/>
</dbReference>
<dbReference type="InterPro" id="IPR006935">
    <property type="entry name" value="Helicase/UvrB_N"/>
</dbReference>
<keyword evidence="3" id="KW-0255">Endonuclease</keyword>
<dbReference type="OrthoDB" id="9804086at2"/>
<proteinExistence type="predicted"/>